<dbReference type="InterPro" id="IPR000595">
    <property type="entry name" value="cNMP-bd_dom"/>
</dbReference>
<accession>A0A975B670</accession>
<sequence length="351" mass="40234">MNNDLAKQERLIDTYVQQQRTEEAVELLFQLIVNYAREKNFIKAEALREKLFEIDSMALTQIIKSAEIIEEEKSESVDSNHMDIWSDFYKNLTTEETNIFYFALTKKIFHPDEVVFSQGDINDKLWFVDQGQLKMVYSQKGVEKLIKTMGPGSLAGEDTFFSISVCTTSLTALGRTGVNYLNIETYNRWQTEFPTLASKVELYCSNLMKNAKLLQEKGLNRREHRRIKISGTILFQVLNREGKPIGKAFKGDLSDISIGGLSFFIKTSNRKNALMLLGRKLNVKFSLPMGKTNLETKQKGTITGVINHLFRDYSIHMRFDNLLSRLVVEEMQLIQDAHGNKESEKADKSIA</sequence>
<dbReference type="AlphaFoldDB" id="A0A975B670"/>
<dbReference type="InterPro" id="IPR014710">
    <property type="entry name" value="RmlC-like_jellyroll"/>
</dbReference>
<dbReference type="CDD" id="cd00038">
    <property type="entry name" value="CAP_ED"/>
    <property type="match status" value="1"/>
</dbReference>
<proteinExistence type="predicted"/>
<dbReference type="Pfam" id="PF07238">
    <property type="entry name" value="PilZ"/>
    <property type="match status" value="1"/>
</dbReference>
<name>A0A975B670_9BACT</name>
<dbReference type="SUPFAM" id="SSF51206">
    <property type="entry name" value="cAMP-binding domain-like"/>
    <property type="match status" value="1"/>
</dbReference>
<dbReference type="GO" id="GO:0035438">
    <property type="term" value="F:cyclic-di-GMP binding"/>
    <property type="evidence" value="ECO:0007669"/>
    <property type="project" value="InterPro"/>
</dbReference>
<dbReference type="SMART" id="SM00100">
    <property type="entry name" value="cNMP"/>
    <property type="match status" value="1"/>
</dbReference>
<dbReference type="InterPro" id="IPR009875">
    <property type="entry name" value="PilZ_domain"/>
</dbReference>
<dbReference type="KEGG" id="dli:dnl_17630"/>
<gene>
    <name evidence="2" type="ORF">dnl_17630</name>
</gene>
<reference evidence="2" key="1">
    <citation type="journal article" date="2021" name="Microb. Physiol.">
        <title>Proteogenomic Insights into the Physiology of Marine, Sulfate-Reducing, Filamentous Desulfonema limicola and Desulfonema magnum.</title>
        <authorList>
            <person name="Schnaars V."/>
            <person name="Wohlbrand L."/>
            <person name="Scheve S."/>
            <person name="Hinrichs C."/>
            <person name="Reinhardt R."/>
            <person name="Rabus R."/>
        </authorList>
    </citation>
    <scope>NUCLEOTIDE SEQUENCE</scope>
    <source>
        <strain evidence="2">5ac10</strain>
    </source>
</reference>
<dbReference type="Gene3D" id="2.40.10.220">
    <property type="entry name" value="predicted glycosyltransferase like domains"/>
    <property type="match status" value="1"/>
</dbReference>
<evidence type="ECO:0000313" key="2">
    <source>
        <dbReference type="EMBL" id="QTA79492.1"/>
    </source>
</evidence>
<feature type="domain" description="Cyclic nucleotide-binding" evidence="1">
    <location>
        <begin position="88"/>
        <end position="188"/>
    </location>
</feature>
<evidence type="ECO:0000259" key="1">
    <source>
        <dbReference type="PROSITE" id="PS50042"/>
    </source>
</evidence>
<protein>
    <submittedName>
        <fullName evidence="2">Cyclic nucleotide-binding and PilZ domains-containing protein</fullName>
    </submittedName>
</protein>
<evidence type="ECO:0000313" key="3">
    <source>
        <dbReference type="Proteomes" id="UP000663720"/>
    </source>
</evidence>
<dbReference type="Proteomes" id="UP000663720">
    <property type="component" value="Chromosome"/>
</dbReference>
<dbReference type="InterPro" id="IPR018490">
    <property type="entry name" value="cNMP-bd_dom_sf"/>
</dbReference>
<keyword evidence="3" id="KW-1185">Reference proteome</keyword>
<dbReference type="EMBL" id="CP061799">
    <property type="protein sequence ID" value="QTA79492.1"/>
    <property type="molecule type" value="Genomic_DNA"/>
</dbReference>
<dbReference type="Pfam" id="PF00027">
    <property type="entry name" value="cNMP_binding"/>
    <property type="match status" value="1"/>
</dbReference>
<organism evidence="2 3">
    <name type="scientific">Desulfonema limicola</name>
    <dbReference type="NCBI Taxonomy" id="45656"/>
    <lineage>
        <taxon>Bacteria</taxon>
        <taxon>Pseudomonadati</taxon>
        <taxon>Thermodesulfobacteriota</taxon>
        <taxon>Desulfobacteria</taxon>
        <taxon>Desulfobacterales</taxon>
        <taxon>Desulfococcaceae</taxon>
        <taxon>Desulfonema</taxon>
    </lineage>
</organism>
<dbReference type="RefSeq" id="WP_207691240.1">
    <property type="nucleotide sequence ID" value="NZ_CP061799.1"/>
</dbReference>
<dbReference type="Gene3D" id="2.60.120.10">
    <property type="entry name" value="Jelly Rolls"/>
    <property type="match status" value="1"/>
</dbReference>
<dbReference type="PROSITE" id="PS50042">
    <property type="entry name" value="CNMP_BINDING_3"/>
    <property type="match status" value="1"/>
</dbReference>